<dbReference type="AlphaFoldDB" id="X0YYR5"/>
<comment type="caution">
    <text evidence="1">The sequence shown here is derived from an EMBL/GenBank/DDBJ whole genome shotgun (WGS) entry which is preliminary data.</text>
</comment>
<protein>
    <submittedName>
        <fullName evidence="1">Uncharacterized protein</fullName>
    </submittedName>
</protein>
<gene>
    <name evidence="1" type="ORF">S01H4_20158</name>
</gene>
<proteinExistence type="predicted"/>
<reference evidence="1" key="1">
    <citation type="journal article" date="2014" name="Front. Microbiol.">
        <title>High frequency of phylogenetically diverse reductive dehalogenase-homologous genes in deep subseafloor sedimentary metagenomes.</title>
        <authorList>
            <person name="Kawai M."/>
            <person name="Futagami T."/>
            <person name="Toyoda A."/>
            <person name="Takaki Y."/>
            <person name="Nishi S."/>
            <person name="Hori S."/>
            <person name="Arai W."/>
            <person name="Tsubouchi T."/>
            <person name="Morono Y."/>
            <person name="Uchiyama I."/>
            <person name="Ito T."/>
            <person name="Fujiyama A."/>
            <person name="Inagaki F."/>
            <person name="Takami H."/>
        </authorList>
    </citation>
    <scope>NUCLEOTIDE SEQUENCE</scope>
    <source>
        <strain evidence="1">Expedition CK06-06</strain>
    </source>
</reference>
<feature type="non-terminal residue" evidence="1">
    <location>
        <position position="1"/>
    </location>
</feature>
<accession>X0YYR5</accession>
<dbReference type="EMBL" id="BART01009044">
    <property type="protein sequence ID" value="GAG61944.1"/>
    <property type="molecule type" value="Genomic_DNA"/>
</dbReference>
<sequence length="62" mass="7211">AENTPEVLSDSEFEDGDESIKKHRRARALLRAVSLFENEPTIFLLIAEIYSHRQLEIQRKTV</sequence>
<name>X0YYR5_9ZZZZ</name>
<evidence type="ECO:0000313" key="1">
    <source>
        <dbReference type="EMBL" id="GAG61944.1"/>
    </source>
</evidence>
<organism evidence="1">
    <name type="scientific">marine sediment metagenome</name>
    <dbReference type="NCBI Taxonomy" id="412755"/>
    <lineage>
        <taxon>unclassified sequences</taxon>
        <taxon>metagenomes</taxon>
        <taxon>ecological metagenomes</taxon>
    </lineage>
</organism>